<feature type="transmembrane region" description="Helical" evidence="5">
    <location>
        <begin position="151"/>
        <end position="176"/>
    </location>
</feature>
<evidence type="ECO:0000313" key="6">
    <source>
        <dbReference type="EMBL" id="QBC73420.1"/>
    </source>
</evidence>
<organism evidence="6">
    <name type="scientific">Paravannella minima</name>
    <dbReference type="NCBI Taxonomy" id="1443144"/>
    <lineage>
        <taxon>Eukaryota</taxon>
        <taxon>Amoebozoa</taxon>
        <taxon>Discosea</taxon>
        <taxon>Flabellinia</taxon>
        <taxon>Vannellidae</taxon>
        <taxon>Paravannella</taxon>
    </lineage>
</organism>
<dbReference type="Pfam" id="PF00902">
    <property type="entry name" value="TatC"/>
    <property type="match status" value="1"/>
</dbReference>
<proteinExistence type="predicted"/>
<dbReference type="RefSeq" id="YP_009557781.1">
    <property type="nucleotide sequence ID" value="NC_040955.1"/>
</dbReference>
<reference evidence="6" key="1">
    <citation type="journal article" date="2019" name="Eur. J. Protist.">
        <title>The complete mitochondrial genome of Paravannella minima (Amoebozoa, Discosea, Vannellida).</title>
        <authorList>
            <person name="Bondarenko N."/>
            <person name="Glotova A."/>
            <person name="Nassonova E."/>
            <person name="Masharsky A."/>
            <person name="Polev D."/>
            <person name="Smirnov A."/>
        </authorList>
    </citation>
    <scope>NUCLEOTIDE SEQUENCE</scope>
</reference>
<evidence type="ECO:0000256" key="3">
    <source>
        <dbReference type="ARBA" id="ARBA00022989"/>
    </source>
</evidence>
<sequence>MIPIKIFHKEIKIKTIYLLFYFIIFFCINIVYNKEILYIITKPLLTYNYKFHKFIFTNISELIIIQLINILIINLFLILTIGSIYIYLFYKPNLFLHEIKKIKKKIYKILLYNSIIFFFYYNTIAIFYNNIIKFNENLNHNIINIFPELKISIYIETNLKILFIILTINQIIYLFFFKKNKYIYGLIFIFVILLSPPELITQILCLIIIILIYEYNLFINIINTNYKKKLSIQY</sequence>
<comment type="subcellular location">
    <subcellularLocation>
        <location evidence="1">Membrane</location>
        <topology evidence="1">Multi-pass membrane protein</topology>
    </subcellularLocation>
</comment>
<feature type="transmembrane region" description="Helical" evidence="5">
    <location>
        <begin position="63"/>
        <end position="88"/>
    </location>
</feature>
<keyword evidence="3 5" id="KW-1133">Transmembrane helix</keyword>
<evidence type="ECO:0008006" key="7">
    <source>
        <dbReference type="Google" id="ProtNLM"/>
    </source>
</evidence>
<evidence type="ECO:0000256" key="2">
    <source>
        <dbReference type="ARBA" id="ARBA00022692"/>
    </source>
</evidence>
<accession>A0A411K7Q4</accession>
<dbReference type="AlphaFoldDB" id="A0A411K7Q4"/>
<evidence type="ECO:0000256" key="5">
    <source>
        <dbReference type="SAM" id="Phobius"/>
    </source>
</evidence>
<protein>
    <recommendedName>
        <fullName evidence="7">SecY-independent transporter protein</fullName>
    </recommendedName>
</protein>
<keyword evidence="4 5" id="KW-0472">Membrane</keyword>
<evidence type="ECO:0000256" key="1">
    <source>
        <dbReference type="ARBA" id="ARBA00004141"/>
    </source>
</evidence>
<dbReference type="InterPro" id="IPR002033">
    <property type="entry name" value="TatC"/>
</dbReference>
<feature type="transmembrane region" description="Helical" evidence="5">
    <location>
        <begin position="15"/>
        <end position="32"/>
    </location>
</feature>
<feature type="transmembrane region" description="Helical" evidence="5">
    <location>
        <begin position="183"/>
        <end position="213"/>
    </location>
</feature>
<geneLocation type="mitochondrion" evidence="6"/>
<keyword evidence="2 5" id="KW-0812">Transmembrane</keyword>
<dbReference type="EMBL" id="MH910097">
    <property type="protein sequence ID" value="QBC73420.1"/>
    <property type="molecule type" value="Genomic_DNA"/>
</dbReference>
<dbReference type="GO" id="GO:0016020">
    <property type="term" value="C:membrane"/>
    <property type="evidence" value="ECO:0007669"/>
    <property type="project" value="UniProtKB-SubCell"/>
</dbReference>
<dbReference type="GeneID" id="39114172"/>
<keyword evidence="6" id="KW-0496">Mitochondrion</keyword>
<gene>
    <name evidence="6" type="primary">ORF3</name>
</gene>
<evidence type="ECO:0000256" key="4">
    <source>
        <dbReference type="ARBA" id="ARBA00023136"/>
    </source>
</evidence>
<name>A0A411K7Q4_9EUKA</name>
<feature type="transmembrane region" description="Helical" evidence="5">
    <location>
        <begin position="109"/>
        <end position="131"/>
    </location>
</feature>